<dbReference type="GO" id="GO:0005829">
    <property type="term" value="C:cytosol"/>
    <property type="evidence" value="ECO:0007669"/>
    <property type="project" value="TreeGrafter"/>
</dbReference>
<dbReference type="GO" id="GO:0070006">
    <property type="term" value="F:metalloaminopeptidase activity"/>
    <property type="evidence" value="ECO:0007669"/>
    <property type="project" value="UniProtKB-UniRule"/>
</dbReference>
<dbReference type="HAMAP" id="MF_01974">
    <property type="entry name" value="MetAP_1"/>
    <property type="match status" value="1"/>
</dbReference>
<dbReference type="SUPFAM" id="SSF55920">
    <property type="entry name" value="Creatinase/aminopeptidase"/>
    <property type="match status" value="1"/>
</dbReference>
<name>A0A5C0UGI3_9PROT</name>
<dbReference type="EC" id="3.4.11.18" evidence="6 7"/>
<dbReference type="Pfam" id="PF00557">
    <property type="entry name" value="Peptidase_M24"/>
    <property type="match status" value="1"/>
</dbReference>
<dbReference type="KEGG" id="nabu:FZC36_02200"/>
<feature type="binding site" evidence="6">
    <location>
        <position position="246"/>
    </location>
    <ligand>
        <name>a divalent metal cation</name>
        <dbReference type="ChEBI" id="CHEBI:60240"/>
        <label>1</label>
    </ligand>
</feature>
<comment type="function">
    <text evidence="1 6">Removes the N-terminal methionine from nascent proteins. The N-terminal methionine is often cleaved when the second residue in the primary sequence is small and uncharged (Met-Ala-, Cys, Gly, Pro, Ser, Thr, or Val). Requires deformylation of the N(alpha)-formylated initiator methionine before it can be hydrolyzed.</text>
</comment>
<evidence type="ECO:0000256" key="4">
    <source>
        <dbReference type="ARBA" id="ARBA00022723"/>
    </source>
</evidence>
<feature type="domain" description="Peptidase M24" evidence="8">
    <location>
        <begin position="24"/>
        <end position="251"/>
    </location>
</feature>
<evidence type="ECO:0000259" key="8">
    <source>
        <dbReference type="Pfam" id="PF00557"/>
    </source>
</evidence>
<keyword evidence="3 6" id="KW-0645">Protease</keyword>
<dbReference type="EMBL" id="CP043314">
    <property type="protein sequence ID" value="QEK39225.1"/>
    <property type="molecule type" value="Genomic_DNA"/>
</dbReference>
<dbReference type="Proteomes" id="UP000324924">
    <property type="component" value="Chromosome"/>
</dbReference>
<dbReference type="CDD" id="cd01086">
    <property type="entry name" value="MetAP1"/>
    <property type="match status" value="1"/>
</dbReference>
<dbReference type="InterPro" id="IPR000994">
    <property type="entry name" value="Pept_M24"/>
</dbReference>
<dbReference type="GO" id="GO:0006508">
    <property type="term" value="P:proteolysis"/>
    <property type="evidence" value="ECO:0007669"/>
    <property type="project" value="UniProtKB-KW"/>
</dbReference>
<evidence type="ECO:0000313" key="9">
    <source>
        <dbReference type="EMBL" id="QEK39225.1"/>
    </source>
</evidence>
<dbReference type="Gene3D" id="3.90.230.10">
    <property type="entry name" value="Creatinase/methionine aminopeptidase superfamily"/>
    <property type="match status" value="1"/>
</dbReference>
<evidence type="ECO:0000256" key="5">
    <source>
        <dbReference type="ARBA" id="ARBA00022801"/>
    </source>
</evidence>
<comment type="subunit">
    <text evidence="6">Monomer.</text>
</comment>
<dbReference type="InterPro" id="IPR002467">
    <property type="entry name" value="Pept_M24A_MAP1"/>
</dbReference>
<dbReference type="PANTHER" id="PTHR43330:SF27">
    <property type="entry name" value="METHIONINE AMINOPEPTIDASE"/>
    <property type="match status" value="1"/>
</dbReference>
<protein>
    <recommendedName>
        <fullName evidence="6 7">Methionine aminopeptidase</fullName>
        <shortName evidence="6">MAP</shortName>
        <shortName evidence="6">MetAP</shortName>
        <ecNumber evidence="6 7">3.4.11.18</ecNumber>
    </recommendedName>
    <alternativeName>
        <fullName evidence="6">Peptidase M</fullName>
    </alternativeName>
</protein>
<keyword evidence="2 6" id="KW-0031">Aminopeptidase</keyword>
<dbReference type="OrthoDB" id="9802055at2"/>
<comment type="cofactor">
    <cofactor evidence="6">
        <name>Co(2+)</name>
        <dbReference type="ChEBI" id="CHEBI:48828"/>
    </cofactor>
    <cofactor evidence="6">
        <name>Zn(2+)</name>
        <dbReference type="ChEBI" id="CHEBI:29105"/>
    </cofactor>
    <cofactor evidence="6">
        <name>Mn(2+)</name>
        <dbReference type="ChEBI" id="CHEBI:29035"/>
    </cofactor>
    <cofactor evidence="6">
        <name>Fe(2+)</name>
        <dbReference type="ChEBI" id="CHEBI:29033"/>
    </cofactor>
    <text evidence="6">Binds 2 divalent metal cations per subunit. Has a high-affinity and a low affinity metal-binding site. The true nature of the physiological cofactor is under debate. The enzyme is active with cobalt, zinc, manganese or divalent iron ions. Most likely, methionine aminopeptidases function as mononuclear Fe(2+)-metalloproteases under physiological conditions, and the catalytically relevant metal-binding site has been assigned to the histidine-containing high-affinity site.</text>
</comment>
<comment type="catalytic activity">
    <reaction evidence="6 7">
        <text>Release of N-terminal amino acids, preferentially methionine, from peptides and arylamides.</text>
        <dbReference type="EC" id="3.4.11.18"/>
    </reaction>
</comment>
<comment type="similarity">
    <text evidence="6">Belongs to the peptidase M24A family. Methionine aminopeptidase type 1 subfamily.</text>
</comment>
<dbReference type="InterPro" id="IPR001714">
    <property type="entry name" value="Pept_M24_MAP"/>
</dbReference>
<keyword evidence="5 6" id="KW-0378">Hydrolase</keyword>
<feature type="binding site" evidence="6">
    <location>
        <position position="107"/>
    </location>
    <ligand>
        <name>a divalent metal cation</name>
        <dbReference type="ChEBI" id="CHEBI:60240"/>
        <label>1</label>
    </ligand>
</feature>
<proteinExistence type="inferred from homology"/>
<evidence type="ECO:0000313" key="10">
    <source>
        <dbReference type="Proteomes" id="UP000324924"/>
    </source>
</evidence>
<sequence length="263" mass="29133">MDNMNKLFELNSKGIKVYNPDCLDKMKKSSAIVLNTLKEVESKIKAGLTTKEVDKICEDYIKSCGARPTCKGYQGYPAASCISVNEVVCHGVPSDRIIKDGDIVNVDVVAEIDGWHSDSSRTFMIGSVSDKRKKLVEVSKKAMEIGIQSVEIGKDLKEIGIAIEKYVLSQGSFKIVKEFCGHGIGMSMHEKPFIYHFDPKHKLGKIVPGMFFTVEPIIVNGEEDFKELKDGWTTVTKDGSDAAQFEHTIYVGYDGKVHILTDG</sequence>
<dbReference type="InterPro" id="IPR036005">
    <property type="entry name" value="Creatinase/aminopeptidase-like"/>
</dbReference>
<keyword evidence="4 6" id="KW-0479">Metal-binding</keyword>
<evidence type="ECO:0000256" key="7">
    <source>
        <dbReference type="RuleBase" id="RU003653"/>
    </source>
</evidence>
<evidence type="ECO:0000256" key="1">
    <source>
        <dbReference type="ARBA" id="ARBA00002521"/>
    </source>
</evidence>
<keyword evidence="10" id="KW-1185">Reference proteome</keyword>
<evidence type="ECO:0000256" key="2">
    <source>
        <dbReference type="ARBA" id="ARBA00022438"/>
    </source>
</evidence>
<feature type="binding site" evidence="6">
    <location>
        <position position="118"/>
    </location>
    <ligand>
        <name>a divalent metal cation</name>
        <dbReference type="ChEBI" id="CHEBI:60240"/>
        <label>1</label>
    </ligand>
</feature>
<accession>A0A5C0UGI3</accession>
<feature type="binding site" evidence="6">
    <location>
        <position position="118"/>
    </location>
    <ligand>
        <name>a divalent metal cation</name>
        <dbReference type="ChEBI" id="CHEBI:60240"/>
        <label>2</label>
        <note>catalytic</note>
    </ligand>
</feature>
<feature type="binding site" evidence="6">
    <location>
        <position position="189"/>
    </location>
    <ligand>
        <name>substrate</name>
    </ligand>
</feature>
<feature type="binding site" evidence="6">
    <location>
        <position position="90"/>
    </location>
    <ligand>
        <name>substrate</name>
    </ligand>
</feature>
<reference evidence="9 10" key="1">
    <citation type="submission" date="2019-08" db="EMBL/GenBank/DDBJ databases">
        <title>Highly reduced genomes of protist endosymbionts show evolutionary convergence.</title>
        <authorList>
            <person name="George E."/>
            <person name="Husnik F."/>
            <person name="Tashyreva D."/>
            <person name="Prokopchuk G."/>
            <person name="Horak A."/>
            <person name="Kwong W.K."/>
            <person name="Lukes J."/>
            <person name="Keeling P.J."/>
        </authorList>
    </citation>
    <scope>NUCLEOTIDE SEQUENCE [LARGE SCALE GENOMIC DNA]</scope>
    <source>
        <strain evidence="9">1604HC</strain>
    </source>
</reference>
<dbReference type="NCBIfam" id="TIGR00500">
    <property type="entry name" value="met_pdase_I"/>
    <property type="match status" value="1"/>
</dbReference>
<evidence type="ECO:0000256" key="6">
    <source>
        <dbReference type="HAMAP-Rule" id="MF_01974"/>
    </source>
</evidence>
<gene>
    <name evidence="6 9" type="primary">map</name>
    <name evidence="9" type="ORF">FZC36_02200</name>
</gene>
<feature type="binding site" evidence="6">
    <location>
        <position position="182"/>
    </location>
    <ligand>
        <name>a divalent metal cation</name>
        <dbReference type="ChEBI" id="CHEBI:60240"/>
        <label>2</label>
        <note>catalytic</note>
    </ligand>
</feature>
<dbReference type="GO" id="GO:0046872">
    <property type="term" value="F:metal ion binding"/>
    <property type="evidence" value="ECO:0007669"/>
    <property type="project" value="UniProtKB-UniRule"/>
</dbReference>
<dbReference type="GO" id="GO:0004239">
    <property type="term" value="F:initiator methionyl aminopeptidase activity"/>
    <property type="evidence" value="ECO:0007669"/>
    <property type="project" value="UniProtKB-UniRule"/>
</dbReference>
<dbReference type="PRINTS" id="PR00599">
    <property type="entry name" value="MAPEPTIDASE"/>
</dbReference>
<evidence type="ECO:0000256" key="3">
    <source>
        <dbReference type="ARBA" id="ARBA00022670"/>
    </source>
</evidence>
<dbReference type="PANTHER" id="PTHR43330">
    <property type="entry name" value="METHIONINE AMINOPEPTIDASE"/>
    <property type="match status" value="1"/>
</dbReference>
<feature type="binding site" evidence="6">
    <location>
        <position position="246"/>
    </location>
    <ligand>
        <name>a divalent metal cation</name>
        <dbReference type="ChEBI" id="CHEBI:60240"/>
        <label>2</label>
        <note>catalytic</note>
    </ligand>
</feature>
<organism evidence="9 10">
    <name type="scientific">Candidatus Nesciobacter abundans</name>
    <dbReference type="NCBI Taxonomy" id="2601668"/>
    <lineage>
        <taxon>Bacteria</taxon>
        <taxon>Pseudomonadati</taxon>
        <taxon>Pseudomonadota</taxon>
        <taxon>Alphaproteobacteria</taxon>
        <taxon>Holosporales</taxon>
        <taxon>Holosporaceae</taxon>
        <taxon>Candidatus Nesciobacter</taxon>
    </lineage>
</organism>
<dbReference type="PROSITE" id="PS00680">
    <property type="entry name" value="MAP_1"/>
    <property type="match status" value="1"/>
</dbReference>
<dbReference type="AlphaFoldDB" id="A0A5C0UGI3"/>
<feature type="binding site" evidence="6">
    <location>
        <position position="215"/>
    </location>
    <ligand>
        <name>a divalent metal cation</name>
        <dbReference type="ChEBI" id="CHEBI:60240"/>
        <label>2</label>
        <note>catalytic</note>
    </ligand>
</feature>